<dbReference type="PROSITE" id="PS00061">
    <property type="entry name" value="ADH_SHORT"/>
    <property type="match status" value="1"/>
</dbReference>
<dbReference type="PANTHER" id="PTHR43976:SF16">
    <property type="entry name" value="SHORT-CHAIN DEHYDROGENASE_REDUCTASE FAMILY PROTEIN"/>
    <property type="match status" value="1"/>
</dbReference>
<dbReference type="PRINTS" id="PR00081">
    <property type="entry name" value="GDHRDH"/>
</dbReference>
<reference evidence="6" key="1">
    <citation type="submission" date="2023-03" db="EMBL/GenBank/DDBJ databases">
        <title>Massive genome expansion in bonnet fungi (Mycena s.s.) driven by repeated elements and novel gene families across ecological guilds.</title>
        <authorList>
            <consortium name="Lawrence Berkeley National Laboratory"/>
            <person name="Harder C.B."/>
            <person name="Miyauchi S."/>
            <person name="Viragh M."/>
            <person name="Kuo A."/>
            <person name="Thoen E."/>
            <person name="Andreopoulos B."/>
            <person name="Lu D."/>
            <person name="Skrede I."/>
            <person name="Drula E."/>
            <person name="Henrissat B."/>
            <person name="Morin E."/>
            <person name="Kohler A."/>
            <person name="Barry K."/>
            <person name="LaButti K."/>
            <person name="Morin E."/>
            <person name="Salamov A."/>
            <person name="Lipzen A."/>
            <person name="Mereny Z."/>
            <person name="Hegedus B."/>
            <person name="Baldrian P."/>
            <person name="Stursova M."/>
            <person name="Weitz H."/>
            <person name="Taylor A."/>
            <person name="Grigoriev I.V."/>
            <person name="Nagy L.G."/>
            <person name="Martin F."/>
            <person name="Kauserud H."/>
        </authorList>
    </citation>
    <scope>NUCLEOTIDE SEQUENCE</scope>
    <source>
        <strain evidence="6">CBHHK200</strain>
    </source>
</reference>
<gene>
    <name evidence="6" type="ORF">C8F04DRAFT_1084635</name>
</gene>
<dbReference type="SUPFAM" id="SSF51735">
    <property type="entry name" value="NAD(P)-binding Rossmann-fold domains"/>
    <property type="match status" value="1"/>
</dbReference>
<evidence type="ECO:0000256" key="1">
    <source>
        <dbReference type="ARBA" id="ARBA00006484"/>
    </source>
</evidence>
<evidence type="ECO:0000259" key="5">
    <source>
        <dbReference type="SMART" id="SM00822"/>
    </source>
</evidence>
<evidence type="ECO:0000256" key="2">
    <source>
        <dbReference type="ARBA" id="ARBA00022857"/>
    </source>
</evidence>
<dbReference type="InterPro" id="IPR051911">
    <property type="entry name" value="SDR_oxidoreductase"/>
</dbReference>
<dbReference type="PRINTS" id="PR00080">
    <property type="entry name" value="SDRFAMILY"/>
</dbReference>
<keyword evidence="3" id="KW-0560">Oxidoreductase</keyword>
<evidence type="ECO:0000313" key="7">
    <source>
        <dbReference type="Proteomes" id="UP001218188"/>
    </source>
</evidence>
<proteinExistence type="inferred from homology"/>
<dbReference type="AlphaFoldDB" id="A0AAD6XC09"/>
<dbReference type="CDD" id="cd05374">
    <property type="entry name" value="17beta-HSD-like_SDR_c"/>
    <property type="match status" value="1"/>
</dbReference>
<dbReference type="Gene3D" id="3.40.50.720">
    <property type="entry name" value="NAD(P)-binding Rossmann-like Domain"/>
    <property type="match status" value="1"/>
</dbReference>
<organism evidence="6 7">
    <name type="scientific">Mycena alexandri</name>
    <dbReference type="NCBI Taxonomy" id="1745969"/>
    <lineage>
        <taxon>Eukaryota</taxon>
        <taxon>Fungi</taxon>
        <taxon>Dikarya</taxon>
        <taxon>Basidiomycota</taxon>
        <taxon>Agaricomycotina</taxon>
        <taxon>Agaricomycetes</taxon>
        <taxon>Agaricomycetidae</taxon>
        <taxon>Agaricales</taxon>
        <taxon>Marasmiineae</taxon>
        <taxon>Mycenaceae</taxon>
        <taxon>Mycena</taxon>
    </lineage>
</organism>
<comment type="similarity">
    <text evidence="1 4">Belongs to the short-chain dehydrogenases/reductases (SDR) family.</text>
</comment>
<evidence type="ECO:0000256" key="4">
    <source>
        <dbReference type="RuleBase" id="RU000363"/>
    </source>
</evidence>
<dbReference type="GO" id="GO:0016491">
    <property type="term" value="F:oxidoreductase activity"/>
    <property type="evidence" value="ECO:0007669"/>
    <property type="project" value="UniProtKB-KW"/>
</dbReference>
<dbReference type="Proteomes" id="UP001218188">
    <property type="component" value="Unassembled WGS sequence"/>
</dbReference>
<dbReference type="InterPro" id="IPR057326">
    <property type="entry name" value="KR_dom"/>
</dbReference>
<dbReference type="InterPro" id="IPR002347">
    <property type="entry name" value="SDR_fam"/>
</dbReference>
<name>A0AAD6XC09_9AGAR</name>
<dbReference type="PANTHER" id="PTHR43976">
    <property type="entry name" value="SHORT CHAIN DEHYDROGENASE"/>
    <property type="match status" value="1"/>
</dbReference>
<feature type="domain" description="Ketoreductase" evidence="5">
    <location>
        <begin position="5"/>
        <end position="191"/>
    </location>
</feature>
<evidence type="ECO:0000313" key="6">
    <source>
        <dbReference type="EMBL" id="KAJ7039729.1"/>
    </source>
</evidence>
<accession>A0AAD6XC09</accession>
<dbReference type="InterPro" id="IPR036291">
    <property type="entry name" value="NAD(P)-bd_dom_sf"/>
</dbReference>
<keyword evidence="7" id="KW-1185">Reference proteome</keyword>
<dbReference type="Pfam" id="PF00106">
    <property type="entry name" value="adh_short"/>
    <property type="match status" value="1"/>
</dbReference>
<evidence type="ECO:0000256" key="3">
    <source>
        <dbReference type="ARBA" id="ARBA00023002"/>
    </source>
</evidence>
<protein>
    <recommendedName>
        <fullName evidence="5">Ketoreductase domain-containing protein</fullName>
    </recommendedName>
</protein>
<sequence>MSQPRVWLITGASSGFGRAVTEVALEQGEIVVGTARRPADLDDLAAKHPENLLVVTCDVTKPDDVLSAFSSAIHKYGRVEVVFNNAGCLIVGEIETTPEDAARALFEVNFWGVVAVSKEAVRVFRDVNPKNVGGRLLNVSSGLGLEGGPTFGIYSASKHAVEGFTESLRLELNPAWNIQISIIAPGAFKTSAHTTGATIFPVPEAYEGEGLPSQAVRQWLADGSGIRGDPVLGARSIFKFSKLDSPAVRWAMGKDSVAGARAKVRRISEETDEFASWSDNLELAV</sequence>
<comment type="caution">
    <text evidence="6">The sequence shown here is derived from an EMBL/GenBank/DDBJ whole genome shotgun (WGS) entry which is preliminary data.</text>
</comment>
<dbReference type="EMBL" id="JARJCM010000025">
    <property type="protein sequence ID" value="KAJ7039729.1"/>
    <property type="molecule type" value="Genomic_DNA"/>
</dbReference>
<dbReference type="InterPro" id="IPR020904">
    <property type="entry name" value="Sc_DH/Rdtase_CS"/>
</dbReference>
<dbReference type="SMART" id="SM00822">
    <property type="entry name" value="PKS_KR"/>
    <property type="match status" value="1"/>
</dbReference>
<keyword evidence="2" id="KW-0521">NADP</keyword>